<dbReference type="OrthoDB" id="446173at2759"/>
<dbReference type="InterPro" id="IPR007110">
    <property type="entry name" value="Ig-like_dom"/>
</dbReference>
<feature type="signal peptide" evidence="2">
    <location>
        <begin position="1"/>
        <end position="31"/>
    </location>
</feature>
<feature type="region of interest" description="Disordered" evidence="1">
    <location>
        <begin position="1204"/>
        <end position="1234"/>
    </location>
</feature>
<dbReference type="Proteomes" id="UP000601435">
    <property type="component" value="Unassembled WGS sequence"/>
</dbReference>
<dbReference type="Gene3D" id="2.20.100.10">
    <property type="entry name" value="Thrombospondin type-1 (TSP1) repeat"/>
    <property type="match status" value="3"/>
</dbReference>
<dbReference type="EMBL" id="CAJNJA010017812">
    <property type="protein sequence ID" value="CAE7408644.1"/>
    <property type="molecule type" value="Genomic_DNA"/>
</dbReference>
<accession>A0A812QY82</accession>
<reference evidence="4" key="1">
    <citation type="submission" date="2021-02" db="EMBL/GenBank/DDBJ databases">
        <authorList>
            <person name="Dougan E. K."/>
            <person name="Rhodes N."/>
            <person name="Thang M."/>
            <person name="Chan C."/>
        </authorList>
    </citation>
    <scope>NUCLEOTIDE SEQUENCE</scope>
</reference>
<evidence type="ECO:0000259" key="3">
    <source>
        <dbReference type="PROSITE" id="PS50835"/>
    </source>
</evidence>
<gene>
    <name evidence="4" type="primary">Adgrb3</name>
    <name evidence="4" type="ORF">SNEC2469_LOCUS11235</name>
</gene>
<dbReference type="Pfam" id="PF00090">
    <property type="entry name" value="TSP_1"/>
    <property type="match status" value="2"/>
</dbReference>
<evidence type="ECO:0000256" key="1">
    <source>
        <dbReference type="SAM" id="MobiDB-lite"/>
    </source>
</evidence>
<dbReference type="SUPFAM" id="SSF82895">
    <property type="entry name" value="TSP-1 type 1 repeat"/>
    <property type="match status" value="1"/>
</dbReference>
<organism evidence="4 5">
    <name type="scientific">Symbiodinium necroappetens</name>
    <dbReference type="NCBI Taxonomy" id="1628268"/>
    <lineage>
        <taxon>Eukaryota</taxon>
        <taxon>Sar</taxon>
        <taxon>Alveolata</taxon>
        <taxon>Dinophyceae</taxon>
        <taxon>Suessiales</taxon>
        <taxon>Symbiodiniaceae</taxon>
        <taxon>Symbiodinium</taxon>
    </lineage>
</organism>
<feature type="compositionally biased region" description="Low complexity" evidence="1">
    <location>
        <begin position="236"/>
        <end position="257"/>
    </location>
</feature>
<dbReference type="InterPro" id="IPR000884">
    <property type="entry name" value="TSP1_rpt"/>
</dbReference>
<feature type="region of interest" description="Disordered" evidence="1">
    <location>
        <begin position="814"/>
        <end position="884"/>
    </location>
</feature>
<dbReference type="SMART" id="SM00209">
    <property type="entry name" value="TSP1"/>
    <property type="match status" value="4"/>
</dbReference>
<evidence type="ECO:0000313" key="4">
    <source>
        <dbReference type="EMBL" id="CAE7408644.1"/>
    </source>
</evidence>
<dbReference type="PROSITE" id="PS50092">
    <property type="entry name" value="TSP1"/>
    <property type="match status" value="2"/>
</dbReference>
<dbReference type="PROSITE" id="PS50835">
    <property type="entry name" value="IG_LIKE"/>
    <property type="match status" value="1"/>
</dbReference>
<feature type="chain" id="PRO_5033022738" evidence="2">
    <location>
        <begin position="32"/>
        <end position="1234"/>
    </location>
</feature>
<feature type="compositionally biased region" description="Low complexity" evidence="1">
    <location>
        <begin position="198"/>
        <end position="228"/>
    </location>
</feature>
<proteinExistence type="predicted"/>
<feature type="compositionally biased region" description="Polar residues" evidence="1">
    <location>
        <begin position="1204"/>
        <end position="1225"/>
    </location>
</feature>
<feature type="compositionally biased region" description="Low complexity" evidence="1">
    <location>
        <begin position="850"/>
        <end position="884"/>
    </location>
</feature>
<feature type="compositionally biased region" description="Low complexity" evidence="1">
    <location>
        <begin position="1006"/>
        <end position="1051"/>
    </location>
</feature>
<dbReference type="AlphaFoldDB" id="A0A812QY82"/>
<comment type="caution">
    <text evidence="4">The sequence shown here is derived from an EMBL/GenBank/DDBJ whole genome shotgun (WGS) entry which is preliminary data.</text>
</comment>
<sequence length="1234" mass="129125">MTWTLRLPATFHTFISMRCWVLFCILNLAAALTLHDSSDIEAEVNPSGKVMPRRHIMRTDRSALMEAAVASDGIVRSHAIANTSTTDSPSTTTTSEEEKTTTSATTTETDDEETTSDASTSKRSTTEDQTSTTEESDASTSKRSTTKAKQTTTTEEVYEEEETTSVTEESTSSRESSSTTTSPDSTTTTEEFEEEGTTSKGRTTTTESTTDAETSTTAGATTEASSTEAFDEEESTTSPATTSRSTTTTLESTTSSSQGDEIAEDLGSEEVSSTESSSTTKTEAAASTSPSTSFQATTKSSTSRSTTSETTQPVESTTSLVSNTSTAAASTSESTSMTTTPRVTTSEELTTPSTVTSTTLTSTSTTTSTTSSSSASTNSTTPVATSSSTSTSTTSPTTSSTRTSTTEEPPSTTQMPTTSIRLLAVNGTSGEPSVMTLQKGGAFGSSSNALTLEAASLACAAVRSKLCTTAQVEASWPKFKETQRRGSFAAWISSSDGCVVQVSDAASLSCGHSAASSFDALCCQEEVATTSMTTTELSILPIHITQKPGELPFQDSEVSTTWMLEKYETPVNDTASTATSSQVPSTSSTTSSTKTSTTLPTTTTNTSTTTTFTSTTETTTTTTSTTTATLPPCVYTDWNEWTDCYPFCEGTRVRMRRTNMGAQINDHCLGWFEEANCSNLCVDCKWDDWQDWSDTCPDQSVHQQGTRTRIRDNTPQKGGGQHCEGDSMETEKCPIDCYFTDWSDWSSCPPCSTSAVSVSTRQMVEAQNGGLPCFETHKEQTKKEKICFDPTCRSPCTWDDWREWSVCTATCGAGGTRQRQRNYRPSSTPGVHCRGVDRDQQDCSLPPCPTTSTSTTKTSTTTSTSTATETSTTTTTSITTTSTTITQTETTTTTTLITTTTATATETTTVTTTTITGTSTTTTLTKTDTTTTVTTTKTTTTVTTTDTTTTATTTSTTTTVTTTPARSDAPVFATGNASGLAGLPFSNASNVTSDSLGSALAPMAESATTDSPTTTTVTATTTTTTATTTSTTSTSTGTSTTTTNTKTSTTETSASIVSSSIAAASTTQPSTSAKADDINSTAASMEILDKLGEAGVLNKSGGLPFTTKSGENSTEAVIQTIVGALENRLSAKPAAAAPCNLSKALKEAEVAKVEAEAAKEAKVATATALTTPPASTSVELLRSGDMLIKRGGEVEVVKAAVPNVTKSDSTTQPYPAQSLLETHSALSDVHPVEP</sequence>
<feature type="region of interest" description="Disordered" evidence="1">
    <location>
        <begin position="1002"/>
        <end position="1051"/>
    </location>
</feature>
<feature type="region of interest" description="Disordered" evidence="1">
    <location>
        <begin position="573"/>
        <end position="623"/>
    </location>
</feature>
<feature type="compositionally biased region" description="Low complexity" evidence="1">
    <location>
        <begin position="116"/>
        <end position="155"/>
    </location>
</feature>
<feature type="compositionally biased region" description="Low complexity" evidence="1">
    <location>
        <begin position="269"/>
        <end position="418"/>
    </location>
</feature>
<keyword evidence="2" id="KW-0732">Signal</keyword>
<evidence type="ECO:0000256" key="2">
    <source>
        <dbReference type="SAM" id="SignalP"/>
    </source>
</evidence>
<dbReference type="InterPro" id="IPR036383">
    <property type="entry name" value="TSP1_rpt_sf"/>
</dbReference>
<feature type="region of interest" description="Disordered" evidence="1">
    <location>
        <begin position="703"/>
        <end position="728"/>
    </location>
</feature>
<feature type="compositionally biased region" description="Low complexity" evidence="1">
    <location>
        <begin position="83"/>
        <end position="94"/>
    </location>
</feature>
<feature type="region of interest" description="Disordered" evidence="1">
    <location>
        <begin position="80"/>
        <end position="418"/>
    </location>
</feature>
<feature type="compositionally biased region" description="Low complexity" evidence="1">
    <location>
        <begin position="164"/>
        <end position="189"/>
    </location>
</feature>
<feature type="domain" description="Ig-like" evidence="3">
    <location>
        <begin position="432"/>
        <end position="510"/>
    </location>
</feature>
<feature type="compositionally biased region" description="Low complexity" evidence="1">
    <location>
        <begin position="574"/>
        <end position="623"/>
    </location>
</feature>
<name>A0A812QY82_9DINO</name>
<protein>
    <submittedName>
        <fullName evidence="4">Adgrb3 protein</fullName>
    </submittedName>
</protein>
<keyword evidence="5" id="KW-1185">Reference proteome</keyword>
<evidence type="ECO:0000313" key="5">
    <source>
        <dbReference type="Proteomes" id="UP000601435"/>
    </source>
</evidence>